<organism evidence="2 3">
    <name type="scientific">candidate division KSB3 bacterium</name>
    <dbReference type="NCBI Taxonomy" id="2044937"/>
    <lineage>
        <taxon>Bacteria</taxon>
        <taxon>candidate division KSB3</taxon>
    </lineage>
</organism>
<evidence type="ECO:0000313" key="2">
    <source>
        <dbReference type="EMBL" id="MBD3327394.1"/>
    </source>
</evidence>
<feature type="transmembrane region" description="Helical" evidence="1">
    <location>
        <begin position="340"/>
        <end position="361"/>
    </location>
</feature>
<dbReference type="EMBL" id="WJJP01000727">
    <property type="protein sequence ID" value="MBD3327394.1"/>
    <property type="molecule type" value="Genomic_DNA"/>
</dbReference>
<gene>
    <name evidence="2" type="ORF">GF339_22600</name>
</gene>
<feature type="transmembrane region" description="Helical" evidence="1">
    <location>
        <begin position="314"/>
        <end position="333"/>
    </location>
</feature>
<evidence type="ECO:0000256" key="1">
    <source>
        <dbReference type="SAM" id="Phobius"/>
    </source>
</evidence>
<proteinExistence type="predicted"/>
<dbReference type="AlphaFoldDB" id="A0A9D5K014"/>
<keyword evidence="1" id="KW-1133">Transmembrane helix</keyword>
<name>A0A9D5K014_9BACT</name>
<sequence length="677" mass="75837">MTPRLFLLTCLISGLFALMVPFLWVQTGLPVGQITPDPWGVQIQGFASLFAGWIPLIYLFFTSLWMYLERQLADVPPRLRSFLKLDIWSYGFLLLFLLFQMTWKEVGHPEIWLRVGVLLLMLFKSLILLRALYTVPQLIQPALLIVLNVGWYLLSFPLLHLPFTVSLPDLLQPDRLLQIAEGGVKAVGLSLMAVEVYRLSSTMTQTKQSAFLSWLIVSFTFPVLGFPQLSSILAGLLIIFILRLVISRLDTRELTLGLLQPTSMTVGIKFLVVLLILGSSGLIFWGNVRPGFDIHLTRAVETAFGALFDAQFGLFGYAPVYWISLIGMGYLLFSHIWDGVLLLVIGVLLYSGYHLAVYGILGHRSSPDDMLPFVPFLAVFIAIAHQQFGKISLFRLWLRLTILATVAVTSLLLLISPAFTLPSRLAAIQRQIMHSLNKDISILFPSMRFQVVSWQTVCWVGVVVVLTLLCSQSKTRIKSDSPSTLPNLNASASFRHLPFYPILLSMLLCAGILLIAFINDFHPLPLDASLQLSPQAEKYTLPLEGAALPPSKGLLLVSNVTGGAHLHHTTPLVSVTITGQDKYFETFTMKVGHDTAEEMLEKPGLRQSIDHGRAAIYRSWTLTDEQGLAFDAHEYYTKFFFKKPLTIQKITLKFLSPQSSEYLLSPIVHIKQLVCIH</sequence>
<dbReference type="Proteomes" id="UP000649604">
    <property type="component" value="Unassembled WGS sequence"/>
</dbReference>
<accession>A0A9D5K014</accession>
<evidence type="ECO:0000313" key="3">
    <source>
        <dbReference type="Proteomes" id="UP000649604"/>
    </source>
</evidence>
<feature type="transmembrane region" description="Helical" evidence="1">
    <location>
        <begin position="232"/>
        <end position="249"/>
    </location>
</feature>
<protein>
    <submittedName>
        <fullName evidence="2">Uncharacterized protein</fullName>
    </submittedName>
</protein>
<feature type="transmembrane region" description="Helical" evidence="1">
    <location>
        <begin position="373"/>
        <end position="389"/>
    </location>
</feature>
<feature type="transmembrane region" description="Helical" evidence="1">
    <location>
        <begin position="82"/>
        <end position="99"/>
    </location>
</feature>
<reference evidence="2" key="1">
    <citation type="submission" date="2019-11" db="EMBL/GenBank/DDBJ databases">
        <title>Microbial mats filling the niche in hypersaline microbial mats.</title>
        <authorList>
            <person name="Wong H.L."/>
            <person name="Macleod F.I."/>
            <person name="White R.A. III"/>
            <person name="Burns B.P."/>
        </authorList>
    </citation>
    <scope>NUCLEOTIDE SEQUENCE</scope>
    <source>
        <strain evidence="2">Rbin_158</strain>
    </source>
</reference>
<feature type="transmembrane region" description="Helical" evidence="1">
    <location>
        <begin position="270"/>
        <end position="288"/>
    </location>
</feature>
<feature type="transmembrane region" description="Helical" evidence="1">
    <location>
        <begin position="396"/>
        <end position="415"/>
    </location>
</feature>
<feature type="transmembrane region" description="Helical" evidence="1">
    <location>
        <begin position="497"/>
        <end position="518"/>
    </location>
</feature>
<feature type="transmembrane region" description="Helical" evidence="1">
    <location>
        <begin position="141"/>
        <end position="159"/>
    </location>
</feature>
<comment type="caution">
    <text evidence="2">The sequence shown here is derived from an EMBL/GenBank/DDBJ whole genome shotgun (WGS) entry which is preliminary data.</text>
</comment>
<feature type="transmembrane region" description="Helical" evidence="1">
    <location>
        <begin position="451"/>
        <end position="470"/>
    </location>
</feature>
<keyword evidence="1" id="KW-0812">Transmembrane</keyword>
<feature type="transmembrane region" description="Helical" evidence="1">
    <location>
        <begin position="41"/>
        <end position="61"/>
    </location>
</feature>
<keyword evidence="1" id="KW-0472">Membrane</keyword>
<feature type="transmembrane region" description="Helical" evidence="1">
    <location>
        <begin position="111"/>
        <end position="129"/>
    </location>
</feature>